<evidence type="ECO:0000313" key="1">
    <source>
        <dbReference type="EMBL" id="EKE27256.1"/>
    </source>
</evidence>
<gene>
    <name evidence="1" type="ORF">ACD_3C00232G0002</name>
</gene>
<sequence length="59" mass="7258">MIMNLFIRKRIIQMPEFILHPEKYLQIDFLHKVLKLKLFKKIPAFSISRDFQFVLKKSH</sequence>
<comment type="caution">
    <text evidence="1">The sequence shown here is derived from an EMBL/GenBank/DDBJ whole genome shotgun (WGS) entry which is preliminary data.</text>
</comment>
<proteinExistence type="predicted"/>
<reference evidence="1" key="1">
    <citation type="journal article" date="2012" name="Science">
        <title>Fermentation, hydrogen, and sulfur metabolism in multiple uncultivated bacterial phyla.</title>
        <authorList>
            <person name="Wrighton K.C."/>
            <person name="Thomas B.C."/>
            <person name="Sharon I."/>
            <person name="Miller C.S."/>
            <person name="Castelle C.J."/>
            <person name="VerBerkmoes N.C."/>
            <person name="Wilkins M.J."/>
            <person name="Hettich R.L."/>
            <person name="Lipton M.S."/>
            <person name="Williams K.H."/>
            <person name="Long P.E."/>
            <person name="Banfield J.F."/>
        </authorList>
    </citation>
    <scope>NUCLEOTIDE SEQUENCE [LARGE SCALE GENOMIC DNA]</scope>
</reference>
<organism evidence="1">
    <name type="scientific">uncultured bacterium</name>
    <name type="common">gcode 4</name>
    <dbReference type="NCBI Taxonomy" id="1234023"/>
    <lineage>
        <taxon>Bacteria</taxon>
        <taxon>environmental samples</taxon>
    </lineage>
</organism>
<dbReference type="EMBL" id="AMFJ01000506">
    <property type="protein sequence ID" value="EKE27256.1"/>
    <property type="molecule type" value="Genomic_DNA"/>
</dbReference>
<protein>
    <submittedName>
        <fullName evidence="1">Uncharacterized protein</fullName>
    </submittedName>
</protein>
<name>K2F7W9_9BACT</name>
<accession>K2F7W9</accession>
<dbReference type="AlphaFoldDB" id="K2F7W9"/>